<organism evidence="11 12">
    <name type="scientific">Anditalea andensis</name>
    <dbReference type="NCBI Taxonomy" id="1048983"/>
    <lineage>
        <taxon>Bacteria</taxon>
        <taxon>Pseudomonadati</taxon>
        <taxon>Bacteroidota</taxon>
        <taxon>Cytophagia</taxon>
        <taxon>Cytophagales</taxon>
        <taxon>Cytophagaceae</taxon>
        <taxon>Anditalea</taxon>
    </lineage>
</organism>
<feature type="domain" description="2Fe-2S ferredoxin-type" evidence="9">
    <location>
        <begin position="256"/>
        <end position="344"/>
    </location>
</feature>
<dbReference type="InterPro" id="IPR012675">
    <property type="entry name" value="Beta-grasp_dom_sf"/>
</dbReference>
<dbReference type="GO" id="GO:0046872">
    <property type="term" value="F:metal ion binding"/>
    <property type="evidence" value="ECO:0007669"/>
    <property type="project" value="UniProtKB-KW"/>
</dbReference>
<dbReference type="PROSITE" id="PS00197">
    <property type="entry name" value="2FE2S_FER_1"/>
    <property type="match status" value="1"/>
</dbReference>
<dbReference type="InterPro" id="IPR050415">
    <property type="entry name" value="MRET"/>
</dbReference>
<dbReference type="InterPro" id="IPR008333">
    <property type="entry name" value="Cbr1-like_FAD-bd_dom"/>
</dbReference>
<dbReference type="InterPro" id="IPR006058">
    <property type="entry name" value="2Fe2S_fd_BS"/>
</dbReference>
<dbReference type="eggNOG" id="COG1018">
    <property type="taxonomic scope" value="Bacteria"/>
</dbReference>
<dbReference type="GO" id="GO:0050660">
    <property type="term" value="F:flavin adenine dinucleotide binding"/>
    <property type="evidence" value="ECO:0007669"/>
    <property type="project" value="TreeGrafter"/>
</dbReference>
<dbReference type="STRING" id="1048983.EL17_08395"/>
<dbReference type="CDD" id="cd06214">
    <property type="entry name" value="PA_degradation_oxidoreductase_like"/>
    <property type="match status" value="1"/>
</dbReference>
<dbReference type="Pfam" id="PF00175">
    <property type="entry name" value="NAD_binding_1"/>
    <property type="match status" value="1"/>
</dbReference>
<dbReference type="InterPro" id="IPR039261">
    <property type="entry name" value="FNR_nucleotide-bd"/>
</dbReference>
<evidence type="ECO:0000256" key="2">
    <source>
        <dbReference type="ARBA" id="ARBA00022630"/>
    </source>
</evidence>
<dbReference type="PANTHER" id="PTHR47354:SF8">
    <property type="entry name" value="1,2-PHENYLACETYL-COA EPOXIDASE, SUBUNIT E"/>
    <property type="match status" value="1"/>
</dbReference>
<dbReference type="Proteomes" id="UP000027821">
    <property type="component" value="Unassembled WGS sequence"/>
</dbReference>
<keyword evidence="5" id="KW-0274">FAD</keyword>
<dbReference type="SUPFAM" id="SSF52343">
    <property type="entry name" value="Ferredoxin reductase-like, C-terminal NADP-linked domain"/>
    <property type="match status" value="1"/>
</dbReference>
<protein>
    <submittedName>
        <fullName evidence="11">Oxidoreductase</fullName>
    </submittedName>
</protein>
<dbReference type="InterPro" id="IPR017938">
    <property type="entry name" value="Riboflavin_synthase-like_b-brl"/>
</dbReference>
<evidence type="ECO:0000256" key="7">
    <source>
        <dbReference type="ARBA" id="ARBA00023004"/>
    </source>
</evidence>
<dbReference type="AlphaFoldDB" id="A0A074L2T2"/>
<dbReference type="Pfam" id="PF00111">
    <property type="entry name" value="Fer2"/>
    <property type="match status" value="1"/>
</dbReference>
<evidence type="ECO:0000259" key="10">
    <source>
        <dbReference type="PROSITE" id="PS51384"/>
    </source>
</evidence>
<keyword evidence="12" id="KW-1185">Reference proteome</keyword>
<keyword evidence="6" id="KW-0560">Oxidoreductase</keyword>
<evidence type="ECO:0000256" key="6">
    <source>
        <dbReference type="ARBA" id="ARBA00023002"/>
    </source>
</evidence>
<dbReference type="PANTHER" id="PTHR47354">
    <property type="entry name" value="NADH OXIDOREDUCTASE HCR"/>
    <property type="match status" value="1"/>
</dbReference>
<evidence type="ECO:0000313" key="11">
    <source>
        <dbReference type="EMBL" id="KEO74148.1"/>
    </source>
</evidence>
<keyword evidence="2" id="KW-0285">Flavoprotein</keyword>
<dbReference type="PROSITE" id="PS51085">
    <property type="entry name" value="2FE2S_FER_2"/>
    <property type="match status" value="1"/>
</dbReference>
<dbReference type="InterPro" id="IPR036010">
    <property type="entry name" value="2Fe-2S_ferredoxin-like_sf"/>
</dbReference>
<keyword evidence="4" id="KW-0479">Metal-binding</keyword>
<dbReference type="GO" id="GO:0051537">
    <property type="term" value="F:2 iron, 2 sulfur cluster binding"/>
    <property type="evidence" value="ECO:0007669"/>
    <property type="project" value="UniProtKB-KW"/>
</dbReference>
<feature type="domain" description="FAD-binding FR-type" evidence="10">
    <location>
        <begin position="2"/>
        <end position="103"/>
    </location>
</feature>
<evidence type="ECO:0000256" key="8">
    <source>
        <dbReference type="ARBA" id="ARBA00023014"/>
    </source>
</evidence>
<dbReference type="InterPro" id="IPR001433">
    <property type="entry name" value="OxRdtase_FAD/NAD-bd"/>
</dbReference>
<evidence type="ECO:0000256" key="5">
    <source>
        <dbReference type="ARBA" id="ARBA00022827"/>
    </source>
</evidence>
<dbReference type="CDD" id="cd00207">
    <property type="entry name" value="fer2"/>
    <property type="match status" value="1"/>
</dbReference>
<dbReference type="GO" id="GO:0016491">
    <property type="term" value="F:oxidoreductase activity"/>
    <property type="evidence" value="ECO:0007669"/>
    <property type="project" value="UniProtKB-KW"/>
</dbReference>
<comment type="cofactor">
    <cofactor evidence="1">
        <name>FAD</name>
        <dbReference type="ChEBI" id="CHEBI:57692"/>
    </cofactor>
</comment>
<dbReference type="Pfam" id="PF00970">
    <property type="entry name" value="FAD_binding_6"/>
    <property type="match status" value="1"/>
</dbReference>
<comment type="caution">
    <text evidence="11">The sequence shown here is derived from an EMBL/GenBank/DDBJ whole genome shotgun (WGS) entry which is preliminary data.</text>
</comment>
<dbReference type="Gene3D" id="2.40.30.10">
    <property type="entry name" value="Translation factors"/>
    <property type="match status" value="1"/>
</dbReference>
<dbReference type="SUPFAM" id="SSF63380">
    <property type="entry name" value="Riboflavin synthase domain-like"/>
    <property type="match status" value="1"/>
</dbReference>
<sequence>MSLYTELIVSEILPKENGIKVFVLNHTGNLKYRAGQYLTLVRRMPNGEVRRSYSIFSSPELGEPLSIAVKRLDNGIFSRYLMDEIHEGDILLSTGTGGVFTLPDDISHYKQIFLFAAGTGITPIFSLIKSLLYRNPGVKVILVYSNRSVQSSLFLKELQDLEDKFPDKFILELLYSNSQNLYRARLHQDLLKELVKKHTVGSLDLSLCFICGPVNYMRMCTYNMVQLGVPLHQIRKEIFVMPPSLPKSDPPDTSPYNVTIKFKESKQTFKVQYPDPIHKTARIQGMDLPYSCETGRCGNCIALCTKGEVYMSYNEVLTDRDVKQGLVLTCVGYPVGGDVELEIK</sequence>
<dbReference type="InterPro" id="IPR001041">
    <property type="entry name" value="2Fe-2S_ferredoxin-type"/>
</dbReference>
<dbReference type="EMBL" id="JMIH01000016">
    <property type="protein sequence ID" value="KEO74148.1"/>
    <property type="molecule type" value="Genomic_DNA"/>
</dbReference>
<evidence type="ECO:0000256" key="4">
    <source>
        <dbReference type="ARBA" id="ARBA00022723"/>
    </source>
</evidence>
<dbReference type="InterPro" id="IPR017927">
    <property type="entry name" value="FAD-bd_FR_type"/>
</dbReference>
<evidence type="ECO:0000256" key="3">
    <source>
        <dbReference type="ARBA" id="ARBA00022714"/>
    </source>
</evidence>
<gene>
    <name evidence="11" type="ORF">EL17_08395</name>
</gene>
<dbReference type="RefSeq" id="WP_035072981.1">
    <property type="nucleotide sequence ID" value="NZ_JMIH01000016.1"/>
</dbReference>
<keyword evidence="8" id="KW-0411">Iron-sulfur</keyword>
<dbReference type="OrthoDB" id="9789468at2"/>
<keyword evidence="3" id="KW-0001">2Fe-2S</keyword>
<proteinExistence type="predicted"/>
<evidence type="ECO:0000259" key="9">
    <source>
        <dbReference type="PROSITE" id="PS51085"/>
    </source>
</evidence>
<dbReference type="Gene3D" id="3.10.20.30">
    <property type="match status" value="1"/>
</dbReference>
<dbReference type="PROSITE" id="PS51384">
    <property type="entry name" value="FAD_FR"/>
    <property type="match status" value="1"/>
</dbReference>
<dbReference type="PRINTS" id="PR00406">
    <property type="entry name" value="CYTB5RDTASE"/>
</dbReference>
<evidence type="ECO:0000256" key="1">
    <source>
        <dbReference type="ARBA" id="ARBA00001974"/>
    </source>
</evidence>
<evidence type="ECO:0000313" key="12">
    <source>
        <dbReference type="Proteomes" id="UP000027821"/>
    </source>
</evidence>
<dbReference type="InterPro" id="IPR001709">
    <property type="entry name" value="Flavoprot_Pyr_Nucl_cyt_Rdtase"/>
</dbReference>
<dbReference type="Gene3D" id="3.40.50.80">
    <property type="entry name" value="Nucleotide-binding domain of ferredoxin-NADP reductase (FNR) module"/>
    <property type="match status" value="1"/>
</dbReference>
<accession>A0A074L2T2</accession>
<reference evidence="11 12" key="1">
    <citation type="submission" date="2014-04" db="EMBL/GenBank/DDBJ databases">
        <title>Characterization and application of a salt tolerant electro-active bacterium.</title>
        <authorList>
            <person name="Yang L."/>
            <person name="Wei S."/>
            <person name="Tay Q.X.M."/>
        </authorList>
    </citation>
    <scope>NUCLEOTIDE SEQUENCE [LARGE SCALE GENOMIC DNA]</scope>
    <source>
        <strain evidence="11 12">LY1</strain>
    </source>
</reference>
<name>A0A074L2T2_9BACT</name>
<keyword evidence="7" id="KW-0408">Iron</keyword>
<dbReference type="PRINTS" id="PR00371">
    <property type="entry name" value="FPNCR"/>
</dbReference>
<dbReference type="SUPFAM" id="SSF54292">
    <property type="entry name" value="2Fe-2S ferredoxin-like"/>
    <property type="match status" value="1"/>
</dbReference>